<dbReference type="PANTHER" id="PTHR48043">
    <property type="entry name" value="EG:EG0003.4 PROTEIN-RELATED"/>
    <property type="match status" value="1"/>
</dbReference>
<comment type="catalytic activity">
    <reaction evidence="5">
        <text>glucuronate acceptor + UDP-alpha-D-glucuronate = acceptor beta-D-glucuronoside + UDP + H(+)</text>
        <dbReference type="Rhea" id="RHEA:21032"/>
        <dbReference type="ChEBI" id="CHEBI:15378"/>
        <dbReference type="ChEBI" id="CHEBI:58052"/>
        <dbReference type="ChEBI" id="CHEBI:58223"/>
        <dbReference type="ChEBI" id="CHEBI:132367"/>
        <dbReference type="ChEBI" id="CHEBI:132368"/>
        <dbReference type="EC" id="2.4.1.17"/>
    </reaction>
</comment>
<feature type="signal peptide" evidence="6">
    <location>
        <begin position="1"/>
        <end position="15"/>
    </location>
</feature>
<protein>
    <recommendedName>
        <fullName evidence="2">glucuronosyltransferase</fullName>
        <ecNumber evidence="2">2.4.1.17</ecNumber>
    </recommendedName>
</protein>
<dbReference type="Proteomes" id="UP000614601">
    <property type="component" value="Unassembled WGS sequence"/>
</dbReference>
<evidence type="ECO:0000256" key="6">
    <source>
        <dbReference type="SAM" id="SignalP"/>
    </source>
</evidence>
<keyword evidence="3" id="KW-0328">Glycosyltransferase</keyword>
<keyword evidence="8" id="KW-1185">Reference proteome</keyword>
<dbReference type="PANTHER" id="PTHR48043:SF46">
    <property type="entry name" value="UDP-GLUCURONOSYLTRANSFERASE UGT-60-RELATED"/>
    <property type="match status" value="1"/>
</dbReference>
<dbReference type="EMBL" id="CAJFCW020000003">
    <property type="protein sequence ID" value="CAG9103889.1"/>
    <property type="molecule type" value="Genomic_DNA"/>
</dbReference>
<dbReference type="EMBL" id="CAJFDH010000003">
    <property type="protein sequence ID" value="CAD5215340.1"/>
    <property type="molecule type" value="Genomic_DNA"/>
</dbReference>
<evidence type="ECO:0000313" key="7">
    <source>
        <dbReference type="EMBL" id="CAD5215340.1"/>
    </source>
</evidence>
<evidence type="ECO:0000256" key="2">
    <source>
        <dbReference type="ARBA" id="ARBA00012544"/>
    </source>
</evidence>
<dbReference type="InterPro" id="IPR002213">
    <property type="entry name" value="UDP_glucos_trans"/>
</dbReference>
<evidence type="ECO:0000256" key="1">
    <source>
        <dbReference type="ARBA" id="ARBA00009995"/>
    </source>
</evidence>
<dbReference type="OrthoDB" id="5835829at2759"/>
<keyword evidence="6" id="KW-0732">Signal</keyword>
<dbReference type="GO" id="GO:0015020">
    <property type="term" value="F:glucuronosyltransferase activity"/>
    <property type="evidence" value="ECO:0007669"/>
    <property type="project" value="UniProtKB-EC"/>
</dbReference>
<dbReference type="Proteomes" id="UP000783686">
    <property type="component" value="Unassembled WGS sequence"/>
</dbReference>
<name>A0A811KGB5_9BILA</name>
<dbReference type="Gene3D" id="3.40.50.2000">
    <property type="entry name" value="Glycogen Phosphorylase B"/>
    <property type="match status" value="1"/>
</dbReference>
<sequence length="506" mass="57838">MWSYILLCLICFVDSYKILQIVPGFTNSHVLFNYRLANLLKEQNNSVQLWTQMEMGMVVAGSLKLPKGVNEFRIPIHFTNSLKAEGLKVFQHMMFEAGTTYDLFWTGKEFKEMRLESCEQMLATEPPVVNSFVDQKYDLSIGHFHDLCPIALSKLAEVKELIWITHGTSLYDYTAVQAGLRTFPSYVPHPLSSYSDRMTFIERVINVLWHLGGLDFVNLPQNLLYDENEMYKKYFKESGSADLWDLSHKIRVILINGERFLDFPRPLPHGIQFIGSVSKPTLHSLLPDEVQQIVLSAKKLAIFSLGTVSNTTNMPAQMIHSFVEAFGRFPEITFLWRMEMDVPEARKYSNIKLLKWLPQKELMSHPKTILLIAHGGYNSFLEASQAGVPIVLMPLFADQFINAKRSDRFGISTVLDKLSLTPNKVATAISTIVNDPRYHRRAMKLAAMLKEKPASDFGFTIKHALRTSQFTRDHFALKAAQALNFVQYFNLDVYLSLLLPALCISY</sequence>
<dbReference type="EC" id="2.4.1.17" evidence="2"/>
<evidence type="ECO:0000256" key="3">
    <source>
        <dbReference type="ARBA" id="ARBA00022676"/>
    </source>
</evidence>
<proteinExistence type="inferred from homology"/>
<evidence type="ECO:0000256" key="5">
    <source>
        <dbReference type="ARBA" id="ARBA00047475"/>
    </source>
</evidence>
<feature type="chain" id="PRO_5035594908" description="glucuronosyltransferase" evidence="6">
    <location>
        <begin position="16"/>
        <end position="506"/>
    </location>
</feature>
<dbReference type="Pfam" id="PF00201">
    <property type="entry name" value="UDPGT"/>
    <property type="match status" value="1"/>
</dbReference>
<dbReference type="FunFam" id="3.40.50.2000:FF:000021">
    <property type="entry name" value="UDP-glucuronosyltransferase"/>
    <property type="match status" value="1"/>
</dbReference>
<comment type="caution">
    <text evidence="7">The sequence shown here is derived from an EMBL/GenBank/DDBJ whole genome shotgun (WGS) entry which is preliminary data.</text>
</comment>
<accession>A0A811KGB5</accession>
<organism evidence="7 8">
    <name type="scientific">Bursaphelenchus okinawaensis</name>
    <dbReference type="NCBI Taxonomy" id="465554"/>
    <lineage>
        <taxon>Eukaryota</taxon>
        <taxon>Metazoa</taxon>
        <taxon>Ecdysozoa</taxon>
        <taxon>Nematoda</taxon>
        <taxon>Chromadorea</taxon>
        <taxon>Rhabditida</taxon>
        <taxon>Tylenchina</taxon>
        <taxon>Tylenchomorpha</taxon>
        <taxon>Aphelenchoidea</taxon>
        <taxon>Aphelenchoididae</taxon>
        <taxon>Bursaphelenchus</taxon>
    </lineage>
</organism>
<dbReference type="CDD" id="cd03784">
    <property type="entry name" value="GT1_Gtf-like"/>
    <property type="match status" value="1"/>
</dbReference>
<dbReference type="AlphaFoldDB" id="A0A811KGB5"/>
<dbReference type="InterPro" id="IPR050271">
    <property type="entry name" value="UDP-glycosyltransferase"/>
</dbReference>
<evidence type="ECO:0000313" key="8">
    <source>
        <dbReference type="Proteomes" id="UP000614601"/>
    </source>
</evidence>
<keyword evidence="4" id="KW-0808">Transferase</keyword>
<gene>
    <name evidence="7" type="ORF">BOKJ2_LOCUS6044</name>
</gene>
<dbReference type="SUPFAM" id="SSF53756">
    <property type="entry name" value="UDP-Glycosyltransferase/glycogen phosphorylase"/>
    <property type="match status" value="1"/>
</dbReference>
<reference evidence="7" key="1">
    <citation type="submission" date="2020-09" db="EMBL/GenBank/DDBJ databases">
        <authorList>
            <person name="Kikuchi T."/>
        </authorList>
    </citation>
    <scope>NUCLEOTIDE SEQUENCE</scope>
    <source>
        <strain evidence="7">SH1</strain>
    </source>
</reference>
<comment type="similarity">
    <text evidence="1">Belongs to the UDP-glycosyltransferase family.</text>
</comment>
<evidence type="ECO:0000256" key="4">
    <source>
        <dbReference type="ARBA" id="ARBA00022679"/>
    </source>
</evidence>